<reference evidence="2" key="2">
    <citation type="submission" date="2014-07" db="EMBL/GenBank/DDBJ databases">
        <authorList>
            <person name="Hull J."/>
        </authorList>
    </citation>
    <scope>NUCLEOTIDE SEQUENCE</scope>
</reference>
<name>A0A0A9Y2H5_LYGHE</name>
<dbReference type="InterPro" id="IPR039765">
    <property type="entry name" value="Yip5/YIPF1/YIPF2"/>
</dbReference>
<feature type="region of interest" description="Disordered" evidence="1">
    <location>
        <begin position="17"/>
        <end position="51"/>
    </location>
</feature>
<feature type="non-terminal residue" evidence="2">
    <location>
        <position position="103"/>
    </location>
</feature>
<feature type="compositionally biased region" description="Polar residues" evidence="1">
    <location>
        <begin position="37"/>
        <end position="47"/>
    </location>
</feature>
<reference evidence="2" key="1">
    <citation type="journal article" date="2014" name="PLoS ONE">
        <title>Transcriptome-Based Identification of ABC Transporters in the Western Tarnished Plant Bug Lygus hesperus.</title>
        <authorList>
            <person name="Hull J.J."/>
            <person name="Chaney K."/>
            <person name="Geib S.M."/>
            <person name="Fabrick J.A."/>
            <person name="Brent C.S."/>
            <person name="Walsh D."/>
            <person name="Lavine L.C."/>
        </authorList>
    </citation>
    <scope>NUCLEOTIDE SEQUENCE</scope>
</reference>
<protein>
    <submittedName>
        <fullName evidence="2">Protein YIPF2</fullName>
    </submittedName>
</protein>
<dbReference type="GO" id="GO:0016192">
    <property type="term" value="P:vesicle-mediated transport"/>
    <property type="evidence" value="ECO:0007669"/>
    <property type="project" value="InterPro"/>
</dbReference>
<gene>
    <name evidence="2" type="primary">YIPF2</name>
    <name evidence="2" type="ORF">CM83_99757</name>
</gene>
<evidence type="ECO:0000313" key="2">
    <source>
        <dbReference type="EMBL" id="JAG25318.1"/>
    </source>
</evidence>
<dbReference type="AlphaFoldDB" id="A0A0A9Y2H5"/>
<dbReference type="PANTHER" id="PTHR12822">
    <property type="entry name" value="PROTEIN YIPF"/>
    <property type="match status" value="1"/>
</dbReference>
<organism evidence="2">
    <name type="scientific">Lygus hesperus</name>
    <name type="common">Western plant bug</name>
    <dbReference type="NCBI Taxonomy" id="30085"/>
    <lineage>
        <taxon>Eukaryota</taxon>
        <taxon>Metazoa</taxon>
        <taxon>Ecdysozoa</taxon>
        <taxon>Arthropoda</taxon>
        <taxon>Hexapoda</taxon>
        <taxon>Insecta</taxon>
        <taxon>Pterygota</taxon>
        <taxon>Neoptera</taxon>
        <taxon>Paraneoptera</taxon>
        <taxon>Hemiptera</taxon>
        <taxon>Heteroptera</taxon>
        <taxon>Panheteroptera</taxon>
        <taxon>Cimicomorpha</taxon>
        <taxon>Miridae</taxon>
        <taxon>Mirini</taxon>
        <taxon>Lygus</taxon>
    </lineage>
</organism>
<dbReference type="GO" id="GO:0005794">
    <property type="term" value="C:Golgi apparatus"/>
    <property type="evidence" value="ECO:0007669"/>
    <property type="project" value="InterPro"/>
</dbReference>
<proteinExistence type="predicted"/>
<dbReference type="PANTHER" id="PTHR12822:SF2">
    <property type="entry name" value="PROTEIN YIPF"/>
    <property type="match status" value="1"/>
</dbReference>
<sequence>MLDMEFVDTDLVFLDYQETGREMEDPNARGIQEQPKSEQTTESSTSRPAEEVPRWTFGYCQQFFDVTTQDVLNRIGHAIKPLPSTDFLSDVIQNKPDLLRSNL</sequence>
<dbReference type="GO" id="GO:0031267">
    <property type="term" value="F:small GTPase binding"/>
    <property type="evidence" value="ECO:0007669"/>
    <property type="project" value="InterPro"/>
</dbReference>
<evidence type="ECO:0000256" key="1">
    <source>
        <dbReference type="SAM" id="MobiDB-lite"/>
    </source>
</evidence>
<accession>A0A0A9Y2H5</accession>
<dbReference type="EMBL" id="GBHO01018286">
    <property type="protein sequence ID" value="JAG25318.1"/>
    <property type="molecule type" value="Transcribed_RNA"/>
</dbReference>
<feature type="compositionally biased region" description="Basic and acidic residues" evidence="1">
    <location>
        <begin position="18"/>
        <end position="27"/>
    </location>
</feature>